<evidence type="ECO:0000256" key="4">
    <source>
        <dbReference type="ARBA" id="ARBA00022837"/>
    </source>
</evidence>
<evidence type="ECO:0000256" key="5">
    <source>
        <dbReference type="ARBA" id="ARBA00022990"/>
    </source>
</evidence>
<feature type="domain" description="EF-hand" evidence="6">
    <location>
        <begin position="29"/>
        <end position="64"/>
    </location>
</feature>
<keyword evidence="2" id="KW-0479">Metal-binding</keyword>
<dbReference type="FunFam" id="1.10.238.10:FF:000001">
    <property type="entry name" value="Calmodulin 1"/>
    <property type="match status" value="1"/>
</dbReference>
<evidence type="ECO:0000313" key="8">
    <source>
        <dbReference type="Proteomes" id="UP000054937"/>
    </source>
</evidence>
<dbReference type="Pfam" id="PF13499">
    <property type="entry name" value="EF-hand_7"/>
    <property type="match status" value="1"/>
</dbReference>
<dbReference type="InterPro" id="IPR018247">
    <property type="entry name" value="EF_Hand_1_Ca_BS"/>
</dbReference>
<sequence length="173" mass="20405">MSTQEQKNLLQVHKQFNPQDYLNPYLNEDEIIKIKEIFDTFDQDKQGIILLSELKKAIQALGMEAQASKIMQIAENLEKEQENNINFEQFLHLFGFTKDFNDESNLKDLFNQFDTNLDGLVSLDDFQRISNLVGEKFTQNELNEMVQYADKDKDGFINFDEFKTVINNYYSQY</sequence>
<keyword evidence="8" id="KW-1185">Reference proteome</keyword>
<proteinExistence type="predicted"/>
<dbReference type="InParanoid" id="A0A0V0R0H7"/>
<dbReference type="PROSITE" id="PS50222">
    <property type="entry name" value="EF_HAND_2"/>
    <property type="match status" value="3"/>
</dbReference>
<protein>
    <recommendedName>
        <fullName evidence="1">Calmodulin</fullName>
    </recommendedName>
</protein>
<dbReference type="SUPFAM" id="SSF47473">
    <property type="entry name" value="EF-hand"/>
    <property type="match status" value="1"/>
</dbReference>
<dbReference type="PROSITE" id="PS00018">
    <property type="entry name" value="EF_HAND_1"/>
    <property type="match status" value="1"/>
</dbReference>
<reference evidence="7 8" key="1">
    <citation type="journal article" date="2015" name="Sci. Rep.">
        <title>Genome of the facultative scuticociliatosis pathogen Pseudocohnilembus persalinus provides insight into its virulence through horizontal gene transfer.</title>
        <authorList>
            <person name="Xiong J."/>
            <person name="Wang G."/>
            <person name="Cheng J."/>
            <person name="Tian M."/>
            <person name="Pan X."/>
            <person name="Warren A."/>
            <person name="Jiang C."/>
            <person name="Yuan D."/>
            <person name="Miao W."/>
        </authorList>
    </citation>
    <scope>NUCLEOTIDE SEQUENCE [LARGE SCALE GENOMIC DNA]</scope>
    <source>
        <strain evidence="7">36N120E</strain>
    </source>
</reference>
<dbReference type="OrthoDB" id="26525at2759"/>
<evidence type="ECO:0000313" key="7">
    <source>
        <dbReference type="EMBL" id="KRX08028.1"/>
    </source>
</evidence>
<dbReference type="EMBL" id="LDAU01000076">
    <property type="protein sequence ID" value="KRX08028.1"/>
    <property type="molecule type" value="Genomic_DNA"/>
</dbReference>
<gene>
    <name evidence="7" type="ORF">PPERSA_06206</name>
</gene>
<organism evidence="7 8">
    <name type="scientific">Pseudocohnilembus persalinus</name>
    <name type="common">Ciliate</name>
    <dbReference type="NCBI Taxonomy" id="266149"/>
    <lineage>
        <taxon>Eukaryota</taxon>
        <taxon>Sar</taxon>
        <taxon>Alveolata</taxon>
        <taxon>Ciliophora</taxon>
        <taxon>Intramacronucleata</taxon>
        <taxon>Oligohymenophorea</taxon>
        <taxon>Scuticociliatia</taxon>
        <taxon>Philasterida</taxon>
        <taxon>Pseudocohnilembidae</taxon>
        <taxon>Pseudocohnilembus</taxon>
    </lineage>
</organism>
<dbReference type="GO" id="GO:0005509">
    <property type="term" value="F:calcium ion binding"/>
    <property type="evidence" value="ECO:0007669"/>
    <property type="project" value="InterPro"/>
</dbReference>
<keyword evidence="3" id="KW-0677">Repeat</keyword>
<name>A0A0V0R0H7_PSEPJ</name>
<dbReference type="CDD" id="cd00051">
    <property type="entry name" value="EFh"/>
    <property type="match status" value="1"/>
</dbReference>
<evidence type="ECO:0000256" key="2">
    <source>
        <dbReference type="ARBA" id="ARBA00022723"/>
    </source>
</evidence>
<evidence type="ECO:0000256" key="1">
    <source>
        <dbReference type="ARBA" id="ARBA00020786"/>
    </source>
</evidence>
<keyword evidence="4" id="KW-0106">Calcium</keyword>
<accession>A0A0V0R0H7</accession>
<evidence type="ECO:0000256" key="3">
    <source>
        <dbReference type="ARBA" id="ARBA00022737"/>
    </source>
</evidence>
<dbReference type="PANTHER" id="PTHR23048:SF0">
    <property type="entry name" value="CALMODULIN LIKE 3"/>
    <property type="match status" value="1"/>
</dbReference>
<feature type="domain" description="EF-hand" evidence="6">
    <location>
        <begin position="137"/>
        <end position="172"/>
    </location>
</feature>
<dbReference type="InterPro" id="IPR002048">
    <property type="entry name" value="EF_hand_dom"/>
</dbReference>
<dbReference type="OMA" id="INERYSE"/>
<keyword evidence="5" id="KW-0007">Acetylation</keyword>
<dbReference type="InterPro" id="IPR050230">
    <property type="entry name" value="CALM/Myosin/TropC-like"/>
</dbReference>
<dbReference type="PANTHER" id="PTHR23048">
    <property type="entry name" value="MYOSIN LIGHT CHAIN 1, 3"/>
    <property type="match status" value="1"/>
</dbReference>
<evidence type="ECO:0000259" key="6">
    <source>
        <dbReference type="PROSITE" id="PS50222"/>
    </source>
</evidence>
<dbReference type="AlphaFoldDB" id="A0A0V0R0H7"/>
<dbReference type="GO" id="GO:0016460">
    <property type="term" value="C:myosin II complex"/>
    <property type="evidence" value="ECO:0007669"/>
    <property type="project" value="TreeGrafter"/>
</dbReference>
<dbReference type="Gene3D" id="1.10.238.10">
    <property type="entry name" value="EF-hand"/>
    <property type="match status" value="2"/>
</dbReference>
<feature type="domain" description="EF-hand" evidence="6">
    <location>
        <begin position="101"/>
        <end position="136"/>
    </location>
</feature>
<dbReference type="InterPro" id="IPR011992">
    <property type="entry name" value="EF-hand-dom_pair"/>
</dbReference>
<dbReference type="Proteomes" id="UP000054937">
    <property type="component" value="Unassembled WGS sequence"/>
</dbReference>
<dbReference type="Pfam" id="PF13405">
    <property type="entry name" value="EF-hand_6"/>
    <property type="match status" value="1"/>
</dbReference>
<comment type="caution">
    <text evidence="7">The sequence shown here is derived from an EMBL/GenBank/DDBJ whole genome shotgun (WGS) entry which is preliminary data.</text>
</comment>
<dbReference type="SMART" id="SM00054">
    <property type="entry name" value="EFh"/>
    <property type="match status" value="3"/>
</dbReference>